<reference evidence="2 3" key="1">
    <citation type="submission" date="2017-12" db="EMBL/GenBank/DDBJ databases">
        <title>Comparative genomics of Botrytis spp.</title>
        <authorList>
            <person name="Valero-Jimenez C.A."/>
            <person name="Tapia P."/>
            <person name="Veloso J."/>
            <person name="Silva-Moreno E."/>
            <person name="Staats M."/>
            <person name="Valdes J.H."/>
            <person name="Van Kan J.A.L."/>
        </authorList>
    </citation>
    <scope>NUCLEOTIDE SEQUENCE [LARGE SCALE GENOMIC DNA]</scope>
    <source>
        <strain evidence="2 3">Bt9001</strain>
    </source>
</reference>
<dbReference type="SUPFAM" id="SSF52540">
    <property type="entry name" value="P-loop containing nucleoside triphosphate hydrolases"/>
    <property type="match status" value="1"/>
</dbReference>
<dbReference type="Proteomes" id="UP000297777">
    <property type="component" value="Unassembled WGS sequence"/>
</dbReference>
<sequence>MAPSSRQVTERDIIYSLGWAPRETSRLKAWLDNAVEGFFAQFEAMIPRKEGTRIRGPNQKAVIDTAALALRSAGIARKYEQQFNTKDWTLLDKYAWFVWNMVKVERAEGGIWENKAREDIEDCCEIAHLVLRYLRKFSNKAVANTTAPRNNQPDNADEDERSLTLISQKSIEILEKEPDPETKANMLRRMYAKMVLRRSYATIVEGKKIGDKIPPLKQTLVVLESQGDMKEKMEKVMTANLRKFWRCGPNLLPVRDAKFVRHLAGKLGFNPSTLAQTKGIDSVFSAVALQTTKLRYASFLVTHIVMFLETKVVIWVEYPHQQLLLELFFSALGLRTESLHATLPDKQRHALVDNFNTTEDISASIVTYPTCSVGLNIQEKCYFNIIFEPAVLIQVQNQVIYRIIRISQSNPQYTIVLKESGSYNDWQSQNQKVKRLIELGARISKEGKAQWDALLDAQDFPWTDRMGMLWDLALGKKLDIKILGRTITTPSRRHFLRKSIGGGRERVDDLSSPRQKKPRLEHLSKVNYLTKFCAAYAKGENPVVDPITAIQFNATMAILTLMQIDVPGFAKDHEYDGLIGHLLPEKRAEITSDFDQNVMSARTVEQCFKQEPESLSAFHTELSARLQMS</sequence>
<accession>A0A4Z1F3E3</accession>
<gene>
    <name evidence="2" type="ORF">BTUL_0033g00290</name>
</gene>
<dbReference type="InterPro" id="IPR027417">
    <property type="entry name" value="P-loop_NTPase"/>
</dbReference>
<dbReference type="EMBL" id="PQXH01000033">
    <property type="protein sequence ID" value="TGO15991.1"/>
    <property type="molecule type" value="Genomic_DNA"/>
</dbReference>
<dbReference type="OrthoDB" id="10663277at2759"/>
<evidence type="ECO:0000259" key="1">
    <source>
        <dbReference type="Pfam" id="PF00271"/>
    </source>
</evidence>
<keyword evidence="3" id="KW-1185">Reference proteome</keyword>
<protein>
    <recommendedName>
        <fullName evidence="1">Helicase C-terminal domain-containing protein</fullName>
    </recommendedName>
</protein>
<dbReference type="Pfam" id="PF00271">
    <property type="entry name" value="Helicase_C"/>
    <property type="match status" value="1"/>
</dbReference>
<dbReference type="AlphaFoldDB" id="A0A4Z1F3E3"/>
<proteinExistence type="predicted"/>
<dbReference type="InterPro" id="IPR001650">
    <property type="entry name" value="Helicase_C-like"/>
</dbReference>
<evidence type="ECO:0000313" key="3">
    <source>
        <dbReference type="Proteomes" id="UP000297777"/>
    </source>
</evidence>
<organism evidence="2 3">
    <name type="scientific">Botrytis tulipae</name>
    <dbReference type="NCBI Taxonomy" id="87230"/>
    <lineage>
        <taxon>Eukaryota</taxon>
        <taxon>Fungi</taxon>
        <taxon>Dikarya</taxon>
        <taxon>Ascomycota</taxon>
        <taxon>Pezizomycotina</taxon>
        <taxon>Leotiomycetes</taxon>
        <taxon>Helotiales</taxon>
        <taxon>Sclerotiniaceae</taxon>
        <taxon>Botrytis</taxon>
    </lineage>
</organism>
<dbReference type="Gene3D" id="3.40.50.300">
    <property type="entry name" value="P-loop containing nucleotide triphosphate hydrolases"/>
    <property type="match status" value="1"/>
</dbReference>
<feature type="domain" description="Helicase C-terminal" evidence="1">
    <location>
        <begin position="310"/>
        <end position="406"/>
    </location>
</feature>
<comment type="caution">
    <text evidence="2">The sequence shown here is derived from an EMBL/GenBank/DDBJ whole genome shotgun (WGS) entry which is preliminary data.</text>
</comment>
<evidence type="ECO:0000313" key="2">
    <source>
        <dbReference type="EMBL" id="TGO15991.1"/>
    </source>
</evidence>
<name>A0A4Z1F3E3_9HELO</name>